<dbReference type="SUPFAM" id="SSF53383">
    <property type="entry name" value="PLP-dependent transferases"/>
    <property type="match status" value="1"/>
</dbReference>
<evidence type="ECO:0000313" key="8">
    <source>
        <dbReference type="Proteomes" id="UP001069090"/>
    </source>
</evidence>
<dbReference type="NCBIfam" id="TIGR04350">
    <property type="entry name" value="C_S_lyase_PatB"/>
    <property type="match status" value="1"/>
</dbReference>
<evidence type="ECO:0000256" key="5">
    <source>
        <dbReference type="ARBA" id="ARBA00037974"/>
    </source>
</evidence>
<feature type="domain" description="Aminotransferase class I/classII large" evidence="6">
    <location>
        <begin position="58"/>
        <end position="376"/>
    </location>
</feature>
<dbReference type="RefSeq" id="WP_258330791.1">
    <property type="nucleotide sequence ID" value="NZ_JAPTGG010000003.1"/>
</dbReference>
<proteinExistence type="inferred from homology"/>
<evidence type="ECO:0000313" key="7">
    <source>
        <dbReference type="EMBL" id="MCZ0864640.1"/>
    </source>
</evidence>
<dbReference type="InterPro" id="IPR015422">
    <property type="entry name" value="PyrdxlP-dep_Trfase_small"/>
</dbReference>
<evidence type="ECO:0000259" key="6">
    <source>
        <dbReference type="Pfam" id="PF00155"/>
    </source>
</evidence>
<organism evidence="7 8">
    <name type="scientific">Dasania phycosphaerae</name>
    <dbReference type="NCBI Taxonomy" id="2950436"/>
    <lineage>
        <taxon>Bacteria</taxon>
        <taxon>Pseudomonadati</taxon>
        <taxon>Pseudomonadota</taxon>
        <taxon>Gammaproteobacteria</taxon>
        <taxon>Cellvibrionales</taxon>
        <taxon>Spongiibacteraceae</taxon>
        <taxon>Dasania</taxon>
    </lineage>
</organism>
<comment type="similarity">
    <text evidence="5">Belongs to the class-II pyridoxal-phosphate-dependent aminotransferase family. MalY/PatB cystathionine beta-lyase subfamily.</text>
</comment>
<dbReference type="AlphaFoldDB" id="A0A9J6RK86"/>
<gene>
    <name evidence="7" type="ORF">O0V09_05480</name>
</gene>
<dbReference type="InterPro" id="IPR015421">
    <property type="entry name" value="PyrdxlP-dep_Trfase_major"/>
</dbReference>
<dbReference type="EC" id="4.4.1.13" evidence="2"/>
<dbReference type="InterPro" id="IPR051798">
    <property type="entry name" value="Class-II_PLP-Dep_Aminotrans"/>
</dbReference>
<comment type="caution">
    <text evidence="7">The sequence shown here is derived from an EMBL/GenBank/DDBJ whole genome shotgun (WGS) entry which is preliminary data.</text>
</comment>
<dbReference type="GO" id="GO:0047804">
    <property type="term" value="F:cysteine-S-conjugate beta-lyase activity"/>
    <property type="evidence" value="ECO:0007669"/>
    <property type="project" value="UniProtKB-EC"/>
</dbReference>
<dbReference type="CDD" id="cd00609">
    <property type="entry name" value="AAT_like"/>
    <property type="match status" value="1"/>
</dbReference>
<sequence>MSDLIAEHFDRSPDRKSSGAMKWNHYDEALLPLWVADSDFKCAQPIIDVLQQAVAQGTYGYHLPSRSANAAVTTWLQRRHGWVIEDDWLVWLPGVVSAFNVACCAYSQPGDKVLVQLPNYKPLRLSPGINQRELAPIATVNVAGRWQLDLDDLERQAADPRSRLLLLCNPMNPCGSVLTAAELQRIASICLKHNVILCSDEIHCDLILNPDEQHIPAGSLPNIGEQSITIMAANKTFNVAGLSSAFAIIPDKKQRLRFQKTAMGIVPWANYMGVLATEAAFTLCDDWYQAQLNYLRGNRDYLAQQFAQLAGFEYQPAAATFLAWVDASGLGVSDVQAYMMAKGLAPSPGSDFGWGQFTRINFACPRKHLEQAIARLQSKSD</sequence>
<keyword evidence="4 7" id="KW-0456">Lyase</keyword>
<comment type="cofactor">
    <cofactor evidence="1">
        <name>pyridoxal 5'-phosphate</name>
        <dbReference type="ChEBI" id="CHEBI:597326"/>
    </cofactor>
</comment>
<evidence type="ECO:0000256" key="2">
    <source>
        <dbReference type="ARBA" id="ARBA00012224"/>
    </source>
</evidence>
<keyword evidence="8" id="KW-1185">Reference proteome</keyword>
<dbReference type="PANTHER" id="PTHR43525:SF1">
    <property type="entry name" value="PROTEIN MALY"/>
    <property type="match status" value="1"/>
</dbReference>
<evidence type="ECO:0000256" key="4">
    <source>
        <dbReference type="ARBA" id="ARBA00023239"/>
    </source>
</evidence>
<dbReference type="Proteomes" id="UP001069090">
    <property type="component" value="Unassembled WGS sequence"/>
</dbReference>
<evidence type="ECO:0000256" key="1">
    <source>
        <dbReference type="ARBA" id="ARBA00001933"/>
    </source>
</evidence>
<dbReference type="Gene3D" id="3.90.1150.10">
    <property type="entry name" value="Aspartate Aminotransferase, domain 1"/>
    <property type="match status" value="1"/>
</dbReference>
<protein>
    <recommendedName>
        <fullName evidence="2">cysteine-S-conjugate beta-lyase</fullName>
        <ecNumber evidence="2">4.4.1.13</ecNumber>
    </recommendedName>
</protein>
<dbReference type="GO" id="GO:0030170">
    <property type="term" value="F:pyridoxal phosphate binding"/>
    <property type="evidence" value="ECO:0007669"/>
    <property type="project" value="InterPro"/>
</dbReference>
<evidence type="ECO:0000256" key="3">
    <source>
        <dbReference type="ARBA" id="ARBA00022898"/>
    </source>
</evidence>
<dbReference type="PANTHER" id="PTHR43525">
    <property type="entry name" value="PROTEIN MALY"/>
    <property type="match status" value="1"/>
</dbReference>
<reference evidence="7 8" key="1">
    <citation type="submission" date="2022-12" db="EMBL/GenBank/DDBJ databases">
        <title>Dasania phycosphaerae sp. nov., isolated from particulate material of the south coast of Korea.</title>
        <authorList>
            <person name="Jiang Y."/>
        </authorList>
    </citation>
    <scope>NUCLEOTIDE SEQUENCE [LARGE SCALE GENOMIC DNA]</scope>
    <source>
        <strain evidence="7 8">GY-19</strain>
    </source>
</reference>
<dbReference type="InterPro" id="IPR004839">
    <property type="entry name" value="Aminotransferase_I/II_large"/>
</dbReference>
<dbReference type="InterPro" id="IPR027619">
    <property type="entry name" value="C-S_lyase_PatB-like"/>
</dbReference>
<accession>A0A9J6RK86</accession>
<keyword evidence="3" id="KW-0663">Pyridoxal phosphate</keyword>
<name>A0A9J6RK86_9GAMM</name>
<dbReference type="Gene3D" id="3.40.640.10">
    <property type="entry name" value="Type I PLP-dependent aspartate aminotransferase-like (Major domain)"/>
    <property type="match status" value="1"/>
</dbReference>
<dbReference type="InterPro" id="IPR015424">
    <property type="entry name" value="PyrdxlP-dep_Trfase"/>
</dbReference>
<dbReference type="EMBL" id="JAPTGG010000003">
    <property type="protein sequence ID" value="MCZ0864640.1"/>
    <property type="molecule type" value="Genomic_DNA"/>
</dbReference>
<dbReference type="Pfam" id="PF00155">
    <property type="entry name" value="Aminotran_1_2"/>
    <property type="match status" value="1"/>
</dbReference>